<sequence>MDQTRRFTSSQFRLSRLKGDTTNPTGRIFPRRIIPWDDFKAGQEEIWDQLSNSCSFASRPVFPSPHQLDYVMSLISPISSETDLRNFQRDTVENAVQKLVDEAYSNTRLRSDIGLQGTVTFESRTNLGRTDGALSEAIDHISTERNETDAAAIAPRPLNRKSRRRARGKGNRADQFCIYRTSDGRNIPAVDGEGFAFASRSLVAAVYRYVCTGEAIVFLNIPDDPTIIYYSLRVPNLDFLDDDENELHGTAVAQALRAEPPLLSCHDAAVILDTWAEMRKDKEARPSPYKSQGERGFQRSPIWTQSAREEAQQSRGGRQHSQGTHQNIKGRPSCTTQCLFGLANFLRLVRTQLTKDRGPDADVVPRHLSGSIGSLFKLRLSRYGYTHVAKGVETLHLARVCHENEVHDRLRPIQGKHVPLCLGRIHVLVLFLSWAGTPLFDSINRAITANIDAIAETYKIVDKLGVIQGDAKLYNVLRDTASGCIMIVDFERAEVSCRPPLGFLTCL</sequence>
<dbReference type="RefSeq" id="XP_060437503.1">
    <property type="nucleotide sequence ID" value="XM_060595784.1"/>
</dbReference>
<name>A0AAI9ZC52_9PEZI</name>
<proteinExistence type="predicted"/>
<reference evidence="2" key="1">
    <citation type="submission" date="2021-06" db="EMBL/GenBank/DDBJ databases">
        <title>Comparative genomics, transcriptomics and evolutionary studies reveal genomic signatures of adaptation to plant cell wall in hemibiotrophic fungi.</title>
        <authorList>
            <consortium name="DOE Joint Genome Institute"/>
            <person name="Baroncelli R."/>
            <person name="Diaz J.F."/>
            <person name="Benocci T."/>
            <person name="Peng M."/>
            <person name="Battaglia E."/>
            <person name="Haridas S."/>
            <person name="Andreopoulos W."/>
            <person name="Labutti K."/>
            <person name="Pangilinan J."/>
            <person name="Floch G.L."/>
            <person name="Makela M.R."/>
            <person name="Henrissat B."/>
            <person name="Grigoriev I.V."/>
            <person name="Crouch J.A."/>
            <person name="De Vries R.P."/>
            <person name="Sukno S.A."/>
            <person name="Thon M.R."/>
        </authorList>
    </citation>
    <scope>NUCLEOTIDE SEQUENCE</scope>
    <source>
        <strain evidence="2">CBS 102054</strain>
    </source>
</reference>
<gene>
    <name evidence="2" type="ORF">BDP81DRAFT_512054</name>
</gene>
<feature type="region of interest" description="Disordered" evidence="1">
    <location>
        <begin position="282"/>
        <end position="329"/>
    </location>
</feature>
<evidence type="ECO:0000313" key="3">
    <source>
        <dbReference type="Proteomes" id="UP001243989"/>
    </source>
</evidence>
<organism evidence="2 3">
    <name type="scientific">Colletotrichum phormii</name>
    <dbReference type="NCBI Taxonomy" id="359342"/>
    <lineage>
        <taxon>Eukaryota</taxon>
        <taxon>Fungi</taxon>
        <taxon>Dikarya</taxon>
        <taxon>Ascomycota</taxon>
        <taxon>Pezizomycotina</taxon>
        <taxon>Sordariomycetes</taxon>
        <taxon>Hypocreomycetidae</taxon>
        <taxon>Glomerellales</taxon>
        <taxon>Glomerellaceae</taxon>
        <taxon>Colletotrichum</taxon>
        <taxon>Colletotrichum acutatum species complex</taxon>
    </lineage>
</organism>
<accession>A0AAI9ZC52</accession>
<dbReference type="InterPro" id="IPR011009">
    <property type="entry name" value="Kinase-like_dom_sf"/>
</dbReference>
<dbReference type="AlphaFoldDB" id="A0AAI9ZC52"/>
<dbReference type="GeneID" id="85480646"/>
<evidence type="ECO:0008006" key="4">
    <source>
        <dbReference type="Google" id="ProtNLM"/>
    </source>
</evidence>
<protein>
    <recommendedName>
        <fullName evidence="4">Protein kinase domain-containing protein</fullName>
    </recommendedName>
</protein>
<comment type="caution">
    <text evidence="2">The sequence shown here is derived from an EMBL/GenBank/DDBJ whole genome shotgun (WGS) entry which is preliminary data.</text>
</comment>
<keyword evidence="3" id="KW-1185">Reference proteome</keyword>
<evidence type="ECO:0000256" key="1">
    <source>
        <dbReference type="SAM" id="MobiDB-lite"/>
    </source>
</evidence>
<dbReference type="EMBL" id="JAHMHQ010000049">
    <property type="protein sequence ID" value="KAK1621508.1"/>
    <property type="molecule type" value="Genomic_DNA"/>
</dbReference>
<feature type="compositionally biased region" description="Low complexity" evidence="1">
    <location>
        <begin position="313"/>
        <end position="323"/>
    </location>
</feature>
<evidence type="ECO:0000313" key="2">
    <source>
        <dbReference type="EMBL" id="KAK1621508.1"/>
    </source>
</evidence>
<dbReference type="Proteomes" id="UP001243989">
    <property type="component" value="Unassembled WGS sequence"/>
</dbReference>
<dbReference type="SUPFAM" id="SSF56112">
    <property type="entry name" value="Protein kinase-like (PK-like)"/>
    <property type="match status" value="1"/>
</dbReference>